<protein>
    <submittedName>
        <fullName evidence="3">Uncharacterized protein</fullName>
    </submittedName>
</protein>
<dbReference type="OrthoDB" id="1933717at2759"/>
<organism evidence="3 4">
    <name type="scientific">Dentipellis fragilis</name>
    <dbReference type="NCBI Taxonomy" id="205917"/>
    <lineage>
        <taxon>Eukaryota</taxon>
        <taxon>Fungi</taxon>
        <taxon>Dikarya</taxon>
        <taxon>Basidiomycota</taxon>
        <taxon>Agaricomycotina</taxon>
        <taxon>Agaricomycetes</taxon>
        <taxon>Russulales</taxon>
        <taxon>Hericiaceae</taxon>
        <taxon>Dentipellis</taxon>
    </lineage>
</organism>
<evidence type="ECO:0000313" key="4">
    <source>
        <dbReference type="Proteomes" id="UP000298327"/>
    </source>
</evidence>
<dbReference type="Proteomes" id="UP000298327">
    <property type="component" value="Unassembled WGS sequence"/>
</dbReference>
<dbReference type="GO" id="GO:0016491">
    <property type="term" value="F:oxidoreductase activity"/>
    <property type="evidence" value="ECO:0007669"/>
    <property type="project" value="UniProtKB-KW"/>
</dbReference>
<name>A0A4Y9YTU1_9AGAM</name>
<dbReference type="InterPro" id="IPR002347">
    <property type="entry name" value="SDR_fam"/>
</dbReference>
<dbReference type="PANTHER" id="PTHR44196">
    <property type="entry name" value="DEHYDROGENASE/REDUCTASE SDR FAMILY MEMBER 7B"/>
    <property type="match status" value="1"/>
</dbReference>
<sequence length="280" mass="30395">MSQVESGANQALLIPTTNRKDVYPAIDPTGLHEAQVYKGKVVFLTGASRGIGQESALQYARAGASLALTARGQEALEQSKDALLKVVPHAQVLTFALDVTDTAAVGKAVEATVEKFGRLDIVIANAGWSDAWDKPFGEKDPDVWWRVMEVTIRGAYNVVHFAIPHLMKSEGRVVLVSSLTGVIVLPFASSACIGKHALGRFAEFIVAVETTGSLRVQTTFPLDDTLALPACTMLALTTGRFDWLSSRFVSSNWDLGEVERDWKTKIIDQNALTEKIQVPK</sequence>
<comment type="caution">
    <text evidence="3">The sequence shown here is derived from an EMBL/GenBank/DDBJ whole genome shotgun (WGS) entry which is preliminary data.</text>
</comment>
<comment type="similarity">
    <text evidence="1">Belongs to the short-chain dehydrogenases/reductases (SDR) family.</text>
</comment>
<keyword evidence="4" id="KW-1185">Reference proteome</keyword>
<evidence type="ECO:0000256" key="1">
    <source>
        <dbReference type="ARBA" id="ARBA00006484"/>
    </source>
</evidence>
<dbReference type="Pfam" id="PF00106">
    <property type="entry name" value="adh_short"/>
    <property type="match status" value="1"/>
</dbReference>
<dbReference type="PRINTS" id="PR00081">
    <property type="entry name" value="GDHRDH"/>
</dbReference>
<dbReference type="STRING" id="205917.A0A4Y9YTU1"/>
<dbReference type="GO" id="GO:0016020">
    <property type="term" value="C:membrane"/>
    <property type="evidence" value="ECO:0007669"/>
    <property type="project" value="TreeGrafter"/>
</dbReference>
<dbReference type="PANTHER" id="PTHR44196:SF1">
    <property type="entry name" value="DEHYDROGENASE_REDUCTASE SDR FAMILY MEMBER 7B"/>
    <property type="match status" value="1"/>
</dbReference>
<accession>A0A4Y9YTU1</accession>
<dbReference type="EMBL" id="SEOQ01000305">
    <property type="protein sequence ID" value="TFY65815.1"/>
    <property type="molecule type" value="Genomic_DNA"/>
</dbReference>
<dbReference type="SUPFAM" id="SSF51735">
    <property type="entry name" value="NAD(P)-binding Rossmann-fold domains"/>
    <property type="match status" value="1"/>
</dbReference>
<keyword evidence="2" id="KW-0560">Oxidoreductase</keyword>
<reference evidence="3 4" key="1">
    <citation type="submission" date="2019-02" db="EMBL/GenBank/DDBJ databases">
        <title>Genome sequencing of the rare red list fungi Dentipellis fragilis.</title>
        <authorList>
            <person name="Buettner E."/>
            <person name="Kellner H."/>
        </authorList>
    </citation>
    <scope>NUCLEOTIDE SEQUENCE [LARGE SCALE GENOMIC DNA]</scope>
    <source>
        <strain evidence="3 4">DSM 105465</strain>
    </source>
</reference>
<dbReference type="InterPro" id="IPR036291">
    <property type="entry name" value="NAD(P)-bd_dom_sf"/>
</dbReference>
<proteinExistence type="inferred from homology"/>
<dbReference type="Gene3D" id="3.40.50.720">
    <property type="entry name" value="NAD(P)-binding Rossmann-like Domain"/>
    <property type="match status" value="1"/>
</dbReference>
<dbReference type="AlphaFoldDB" id="A0A4Y9YTU1"/>
<evidence type="ECO:0000256" key="2">
    <source>
        <dbReference type="ARBA" id="ARBA00023002"/>
    </source>
</evidence>
<evidence type="ECO:0000313" key="3">
    <source>
        <dbReference type="EMBL" id="TFY65815.1"/>
    </source>
</evidence>
<gene>
    <name evidence="3" type="ORF">EVG20_g5275</name>
</gene>